<dbReference type="InterPro" id="IPR029021">
    <property type="entry name" value="Prot-tyrosine_phosphatase-like"/>
</dbReference>
<dbReference type="PANTHER" id="PTHR19134:SF449">
    <property type="entry name" value="TYROSINE-PROTEIN PHOSPHATASE 1"/>
    <property type="match status" value="1"/>
</dbReference>
<dbReference type="InterPro" id="IPR003595">
    <property type="entry name" value="Tyr_Pase_cat"/>
</dbReference>
<dbReference type="PROSITE" id="PS50056">
    <property type="entry name" value="TYR_PHOSPHATASE_2"/>
    <property type="match status" value="1"/>
</dbReference>
<feature type="compositionally biased region" description="Polar residues" evidence="2">
    <location>
        <begin position="26"/>
        <end position="43"/>
    </location>
</feature>
<reference evidence="5 6" key="1">
    <citation type="submission" date="2023-08" db="EMBL/GenBank/DDBJ databases">
        <title>Black Yeasts Isolated from many extreme environments.</title>
        <authorList>
            <person name="Coleine C."/>
            <person name="Stajich J.E."/>
            <person name="Selbmann L."/>
        </authorList>
    </citation>
    <scope>NUCLEOTIDE SEQUENCE [LARGE SCALE GENOMIC DNA]</scope>
    <source>
        <strain evidence="5 6">CCFEE 5792</strain>
    </source>
</reference>
<dbReference type="SMART" id="SM00194">
    <property type="entry name" value="PTPc"/>
    <property type="match status" value="1"/>
</dbReference>
<organism evidence="5 6">
    <name type="scientific">Exophiala bonariae</name>
    <dbReference type="NCBI Taxonomy" id="1690606"/>
    <lineage>
        <taxon>Eukaryota</taxon>
        <taxon>Fungi</taxon>
        <taxon>Dikarya</taxon>
        <taxon>Ascomycota</taxon>
        <taxon>Pezizomycotina</taxon>
        <taxon>Eurotiomycetes</taxon>
        <taxon>Chaetothyriomycetidae</taxon>
        <taxon>Chaetothyriales</taxon>
        <taxon>Herpotrichiellaceae</taxon>
        <taxon>Exophiala</taxon>
    </lineage>
</organism>
<dbReference type="InterPro" id="IPR000242">
    <property type="entry name" value="PTP_cat"/>
</dbReference>
<dbReference type="InterPro" id="IPR050348">
    <property type="entry name" value="Protein-Tyr_Phosphatase"/>
</dbReference>
<feature type="compositionally biased region" description="Low complexity" evidence="2">
    <location>
        <begin position="394"/>
        <end position="405"/>
    </location>
</feature>
<dbReference type="PANTHER" id="PTHR19134">
    <property type="entry name" value="RECEPTOR-TYPE TYROSINE-PROTEIN PHOSPHATASE"/>
    <property type="match status" value="1"/>
</dbReference>
<sequence>MPRSLHVGTPPTHSSIKRQRSRESETGSSLSGKASSNGASVDSANHDDVAKTITVKIPSYLNKTPSDIAAAFSDLEWTQRYRLTHAIQHPQSSPYRVDRSAKVIARNRYANVSAWELSRVRLKKPIGGSDYVNASPITLPTRGSEPSSKNASSSSLSQKASQSGLAKYIATQGPKEGQYSPFWHMVMQETPGDVGVIIMLTQLYEGNREKCAAYYPIDSDHPTIILPTDKDNADEESDEDPDDGDPFLDSPPLSAVADSPQTDSEADKDSPEAGNSDEEETGAGTVTLISSTYDPKLKSEVRKLRLTIGDETKEIYHYLYNGWPDFGKPEADDRLALLELIKVSRTIADGAPRVVHCSAGVGRTGTWIALDYLLQELEAGRLLESAPRSNNVESSTKSKSATTHKTWGRSGPSKPSTPDPQEDEDVVFETVNSLRDQRMMMVMNTIQYAFLYEVLRDAFIEKYAEKETGPIIIEVQEPSPKIARKRSPFGGMFGRDGKHRHEDDTVSEAETEIMEREKMAATAADSEVETPIFGDMDDPYSAVAPDTIRHGMDLTSQDAADDHEAK</sequence>
<feature type="domain" description="Tyrosine-protein phosphatase" evidence="3">
    <location>
        <begin position="106"/>
        <end position="458"/>
    </location>
</feature>
<dbReference type="InterPro" id="IPR000387">
    <property type="entry name" value="Tyr_Pase_dom"/>
</dbReference>
<evidence type="ECO:0000259" key="4">
    <source>
        <dbReference type="PROSITE" id="PS50056"/>
    </source>
</evidence>
<evidence type="ECO:0008006" key="7">
    <source>
        <dbReference type="Google" id="ProtNLM"/>
    </source>
</evidence>
<dbReference type="InterPro" id="IPR016130">
    <property type="entry name" value="Tyr_Pase_AS"/>
</dbReference>
<dbReference type="EMBL" id="JAVRRD010000019">
    <property type="protein sequence ID" value="KAK5049401.1"/>
    <property type="molecule type" value="Genomic_DNA"/>
</dbReference>
<evidence type="ECO:0000256" key="1">
    <source>
        <dbReference type="ARBA" id="ARBA00009649"/>
    </source>
</evidence>
<evidence type="ECO:0000313" key="6">
    <source>
        <dbReference type="Proteomes" id="UP001358417"/>
    </source>
</evidence>
<protein>
    <recommendedName>
        <fullName evidence="7">Protein-tyrosine phosphatase</fullName>
    </recommendedName>
</protein>
<dbReference type="PROSITE" id="PS50055">
    <property type="entry name" value="TYR_PHOSPHATASE_PTP"/>
    <property type="match status" value="1"/>
</dbReference>
<evidence type="ECO:0000313" key="5">
    <source>
        <dbReference type="EMBL" id="KAK5049401.1"/>
    </source>
</evidence>
<dbReference type="RefSeq" id="XP_064704446.1">
    <property type="nucleotide sequence ID" value="XM_064847907.1"/>
</dbReference>
<feature type="region of interest" description="Disordered" evidence="2">
    <location>
        <begin position="1"/>
        <end position="47"/>
    </location>
</feature>
<name>A0AAV9N7A8_9EURO</name>
<dbReference type="PROSITE" id="PS00383">
    <property type="entry name" value="TYR_PHOSPHATASE_1"/>
    <property type="match status" value="1"/>
</dbReference>
<evidence type="ECO:0000256" key="2">
    <source>
        <dbReference type="SAM" id="MobiDB-lite"/>
    </source>
</evidence>
<accession>A0AAV9N7A8</accession>
<gene>
    <name evidence="5" type="ORF">LTR84_004330</name>
</gene>
<keyword evidence="6" id="KW-1185">Reference proteome</keyword>
<comment type="similarity">
    <text evidence="1">Belongs to the protein-tyrosine phosphatase family. Non-receptor class subfamily.</text>
</comment>
<feature type="domain" description="Tyrosine specific protein phosphatases" evidence="4">
    <location>
        <begin position="338"/>
        <end position="449"/>
    </location>
</feature>
<feature type="compositionally biased region" description="Low complexity" evidence="2">
    <location>
        <begin position="147"/>
        <end position="158"/>
    </location>
</feature>
<feature type="compositionally biased region" description="Basic and acidic residues" evidence="2">
    <location>
        <begin position="495"/>
        <end position="504"/>
    </location>
</feature>
<dbReference type="Proteomes" id="UP001358417">
    <property type="component" value="Unassembled WGS sequence"/>
</dbReference>
<feature type="region of interest" description="Disordered" evidence="2">
    <location>
        <begin position="483"/>
        <end position="566"/>
    </location>
</feature>
<feature type="region of interest" description="Disordered" evidence="2">
    <location>
        <begin position="386"/>
        <end position="425"/>
    </location>
</feature>
<feature type="compositionally biased region" description="Acidic residues" evidence="2">
    <location>
        <begin position="232"/>
        <end position="246"/>
    </location>
</feature>
<dbReference type="SMART" id="SM00404">
    <property type="entry name" value="PTPc_motif"/>
    <property type="match status" value="1"/>
</dbReference>
<feature type="region of interest" description="Disordered" evidence="2">
    <location>
        <begin position="221"/>
        <end position="288"/>
    </location>
</feature>
<dbReference type="GeneID" id="89972508"/>
<evidence type="ECO:0000259" key="3">
    <source>
        <dbReference type="PROSITE" id="PS50055"/>
    </source>
</evidence>
<dbReference type="CDD" id="cd18533">
    <property type="entry name" value="PTP_fungal"/>
    <property type="match status" value="1"/>
</dbReference>
<dbReference type="Gene3D" id="3.90.190.10">
    <property type="entry name" value="Protein tyrosine phosphatase superfamily"/>
    <property type="match status" value="1"/>
</dbReference>
<dbReference type="AlphaFoldDB" id="A0AAV9N7A8"/>
<dbReference type="SUPFAM" id="SSF52799">
    <property type="entry name" value="(Phosphotyrosine protein) phosphatases II"/>
    <property type="match status" value="2"/>
</dbReference>
<dbReference type="Pfam" id="PF00102">
    <property type="entry name" value="Y_phosphatase"/>
    <property type="match status" value="2"/>
</dbReference>
<proteinExistence type="inferred from homology"/>
<feature type="region of interest" description="Disordered" evidence="2">
    <location>
        <begin position="133"/>
        <end position="158"/>
    </location>
</feature>
<dbReference type="GO" id="GO:0004725">
    <property type="term" value="F:protein tyrosine phosphatase activity"/>
    <property type="evidence" value="ECO:0007669"/>
    <property type="project" value="InterPro"/>
</dbReference>
<comment type="caution">
    <text evidence="5">The sequence shown here is derived from an EMBL/GenBank/DDBJ whole genome shotgun (WGS) entry which is preliminary data.</text>
</comment>
<dbReference type="PRINTS" id="PR00700">
    <property type="entry name" value="PRTYPHPHTASE"/>
</dbReference>